<organism evidence="3 4">
    <name type="scientific">Melanomma pulvis-pyrius CBS 109.77</name>
    <dbReference type="NCBI Taxonomy" id="1314802"/>
    <lineage>
        <taxon>Eukaryota</taxon>
        <taxon>Fungi</taxon>
        <taxon>Dikarya</taxon>
        <taxon>Ascomycota</taxon>
        <taxon>Pezizomycotina</taxon>
        <taxon>Dothideomycetes</taxon>
        <taxon>Pleosporomycetidae</taxon>
        <taxon>Pleosporales</taxon>
        <taxon>Melanommataceae</taxon>
        <taxon>Melanomma</taxon>
    </lineage>
</organism>
<keyword evidence="2" id="KW-0472">Membrane</keyword>
<dbReference type="Proteomes" id="UP000799757">
    <property type="component" value="Unassembled WGS sequence"/>
</dbReference>
<evidence type="ECO:0000313" key="3">
    <source>
        <dbReference type="EMBL" id="KAF2789933.1"/>
    </source>
</evidence>
<feature type="transmembrane region" description="Helical" evidence="2">
    <location>
        <begin position="36"/>
        <end position="53"/>
    </location>
</feature>
<evidence type="ECO:0000256" key="1">
    <source>
        <dbReference type="SAM" id="MobiDB-lite"/>
    </source>
</evidence>
<evidence type="ECO:0000256" key="2">
    <source>
        <dbReference type="SAM" id="Phobius"/>
    </source>
</evidence>
<keyword evidence="4" id="KW-1185">Reference proteome</keyword>
<dbReference type="AlphaFoldDB" id="A0A6A6X1A4"/>
<keyword evidence="2" id="KW-1133">Transmembrane helix</keyword>
<feature type="compositionally biased region" description="Acidic residues" evidence="1">
    <location>
        <begin position="88"/>
        <end position="107"/>
    </location>
</feature>
<name>A0A6A6X1A4_9PLEO</name>
<feature type="transmembrane region" description="Helical" evidence="2">
    <location>
        <begin position="12"/>
        <end position="30"/>
    </location>
</feature>
<feature type="region of interest" description="Disordered" evidence="1">
    <location>
        <begin position="79"/>
        <end position="107"/>
    </location>
</feature>
<proteinExistence type="predicted"/>
<evidence type="ECO:0000313" key="4">
    <source>
        <dbReference type="Proteomes" id="UP000799757"/>
    </source>
</evidence>
<dbReference type="EMBL" id="MU002104">
    <property type="protein sequence ID" value="KAF2789933.1"/>
    <property type="molecule type" value="Genomic_DNA"/>
</dbReference>
<sequence>MSLEPPDIRYITYPVAIVIWGLSLAGRIRVTPGKAFEAFIITHGFWLAWWGLYKLRQLRLILELKAQVQNLQDRLDAAEKLREQTDQNAEDGDDEQEPTDEYEEDTDEEIYTRPLGPMINGREGYVCWHHRSWIRSICDRNPFGDGVFLLIFVAGSITNE</sequence>
<gene>
    <name evidence="3" type="ORF">K505DRAFT_86812</name>
</gene>
<accession>A0A6A6X1A4</accession>
<protein>
    <submittedName>
        <fullName evidence="3">Uncharacterized protein</fullName>
    </submittedName>
</protein>
<keyword evidence="2" id="KW-0812">Transmembrane</keyword>
<reference evidence="3" key="1">
    <citation type="journal article" date="2020" name="Stud. Mycol.">
        <title>101 Dothideomycetes genomes: a test case for predicting lifestyles and emergence of pathogens.</title>
        <authorList>
            <person name="Haridas S."/>
            <person name="Albert R."/>
            <person name="Binder M."/>
            <person name="Bloem J."/>
            <person name="Labutti K."/>
            <person name="Salamov A."/>
            <person name="Andreopoulos B."/>
            <person name="Baker S."/>
            <person name="Barry K."/>
            <person name="Bills G."/>
            <person name="Bluhm B."/>
            <person name="Cannon C."/>
            <person name="Castanera R."/>
            <person name="Culley D."/>
            <person name="Daum C."/>
            <person name="Ezra D."/>
            <person name="Gonzalez J."/>
            <person name="Henrissat B."/>
            <person name="Kuo A."/>
            <person name="Liang C."/>
            <person name="Lipzen A."/>
            <person name="Lutzoni F."/>
            <person name="Magnuson J."/>
            <person name="Mondo S."/>
            <person name="Nolan M."/>
            <person name="Ohm R."/>
            <person name="Pangilinan J."/>
            <person name="Park H.-J."/>
            <person name="Ramirez L."/>
            <person name="Alfaro M."/>
            <person name="Sun H."/>
            <person name="Tritt A."/>
            <person name="Yoshinaga Y."/>
            <person name="Zwiers L.-H."/>
            <person name="Turgeon B."/>
            <person name="Goodwin S."/>
            <person name="Spatafora J."/>
            <person name="Crous P."/>
            <person name="Grigoriev I."/>
        </authorList>
    </citation>
    <scope>NUCLEOTIDE SEQUENCE</scope>
    <source>
        <strain evidence="3">CBS 109.77</strain>
    </source>
</reference>